<accession>E4XN98</accession>
<gene>
    <name evidence="2" type="ORF">GSOID_T00015653001</name>
</gene>
<protein>
    <recommendedName>
        <fullName evidence="1">Laminin EGF-like domain-containing protein</fullName>
    </recommendedName>
</protein>
<dbReference type="InterPro" id="IPR002049">
    <property type="entry name" value="LE_dom"/>
</dbReference>
<evidence type="ECO:0000313" key="3">
    <source>
        <dbReference type="Proteomes" id="UP000001307"/>
    </source>
</evidence>
<organism evidence="2">
    <name type="scientific">Oikopleura dioica</name>
    <name type="common">Tunicate</name>
    <dbReference type="NCBI Taxonomy" id="34765"/>
    <lineage>
        <taxon>Eukaryota</taxon>
        <taxon>Metazoa</taxon>
        <taxon>Chordata</taxon>
        <taxon>Tunicata</taxon>
        <taxon>Appendicularia</taxon>
        <taxon>Copelata</taxon>
        <taxon>Oikopleuridae</taxon>
        <taxon>Oikopleura</taxon>
    </lineage>
</organism>
<dbReference type="CDD" id="cd00055">
    <property type="entry name" value="EGF_Lam"/>
    <property type="match status" value="2"/>
</dbReference>
<dbReference type="EMBL" id="FN653082">
    <property type="protein sequence ID" value="CBY11336.1"/>
    <property type="molecule type" value="Genomic_DNA"/>
</dbReference>
<reference evidence="2" key="1">
    <citation type="journal article" date="2010" name="Science">
        <title>Plasticity of animal genome architecture unmasked by rapid evolution of a pelagic tunicate.</title>
        <authorList>
            <person name="Denoeud F."/>
            <person name="Henriet S."/>
            <person name="Mungpakdee S."/>
            <person name="Aury J.M."/>
            <person name="Da Silva C."/>
            <person name="Brinkmann H."/>
            <person name="Mikhaleva J."/>
            <person name="Olsen L.C."/>
            <person name="Jubin C."/>
            <person name="Canestro C."/>
            <person name="Bouquet J.M."/>
            <person name="Danks G."/>
            <person name="Poulain J."/>
            <person name="Campsteijn C."/>
            <person name="Adamski M."/>
            <person name="Cross I."/>
            <person name="Yadetie F."/>
            <person name="Muffato M."/>
            <person name="Louis A."/>
            <person name="Butcher S."/>
            <person name="Tsagkogeorga G."/>
            <person name="Konrad A."/>
            <person name="Singh S."/>
            <person name="Jensen M.F."/>
            <person name="Cong E.H."/>
            <person name="Eikeseth-Otteraa H."/>
            <person name="Noel B."/>
            <person name="Anthouard V."/>
            <person name="Porcel B.M."/>
            <person name="Kachouri-Lafond R."/>
            <person name="Nishino A."/>
            <person name="Ugolini M."/>
            <person name="Chourrout P."/>
            <person name="Nishida H."/>
            <person name="Aasland R."/>
            <person name="Huzurbazar S."/>
            <person name="Westhof E."/>
            <person name="Delsuc F."/>
            <person name="Lehrach H."/>
            <person name="Reinhardt R."/>
            <person name="Weissenbach J."/>
            <person name="Roy S.W."/>
            <person name="Artiguenave F."/>
            <person name="Postlethwait J.H."/>
            <person name="Manak J.R."/>
            <person name="Thompson E.M."/>
            <person name="Jaillon O."/>
            <person name="Du Pasquier L."/>
            <person name="Boudinot P."/>
            <person name="Liberles D.A."/>
            <person name="Volff J.N."/>
            <person name="Philippe H."/>
            <person name="Lenhard B."/>
            <person name="Roest Crollius H."/>
            <person name="Wincker P."/>
            <person name="Chourrout D."/>
        </authorList>
    </citation>
    <scope>NUCLEOTIDE SEQUENCE [LARGE SCALE GENOMIC DNA]</scope>
</reference>
<evidence type="ECO:0000313" key="2">
    <source>
        <dbReference type="EMBL" id="CBY11336.1"/>
    </source>
</evidence>
<proteinExistence type="predicted"/>
<dbReference type="SMART" id="SM00180">
    <property type="entry name" value="EGF_Lam"/>
    <property type="match status" value="2"/>
</dbReference>
<dbReference type="PROSITE" id="PS01248">
    <property type="entry name" value="EGF_LAM_1"/>
    <property type="match status" value="1"/>
</dbReference>
<sequence>MRSFFVLLFAANAAKCKKKTRDLGIKKEIDKLGLMKCAECPKGATGSSCQLCLSGYFRQNKKCVKCKCQKETSFGGCTRRGRCRCFPRFAGRSCSKCADGFEHFPKCTPVNKDQECLCHPISSWSVCPSRDHGRCSCKSTKYGGRFCNECAPGRVDFPNCEFETGFVKNSDLAKNENGQILLKRKTRHLQRQKRQYYSQHSIPYDLNQRLSDLERKQTELVFMWEDIEHHVEEKTRYLEQFLMDEEGMVPVFNDVHNELEKMVADVDKNMCQKVASWEYFEEQSGSLRVFAENTNSAVEEIEDLKKLKNELATALEHDDLLLSNEAFDELVKDCNDSIARLDSISERIIEEGNEIICRSKRIDEIEEVIVFFQNQTEISSPKINSGFAINCTEEDDLDAALKSFEDDRDMLDKIDSYEGDVSKLTKKNNYKMEKIDRFLEQYFENDFNELDELANHVKCNQSQIQTQITEFSNQWLRIDKKMPPKIIQQFCTNETNDCATKYEDDIECRENSDAMKEIFNLFEEFDTKLREYEDAVAESVQILTENGDAVFS</sequence>
<dbReference type="Proteomes" id="UP000001307">
    <property type="component" value="Unassembled WGS sequence"/>
</dbReference>
<dbReference type="InParanoid" id="E4XN98"/>
<name>E4XN98_OIKDI</name>
<dbReference type="AlphaFoldDB" id="E4XN98"/>
<dbReference type="Gene3D" id="2.170.300.10">
    <property type="entry name" value="Tie2 ligand-binding domain superfamily"/>
    <property type="match status" value="1"/>
</dbReference>
<dbReference type="Pfam" id="PF00053">
    <property type="entry name" value="EGF_laminin"/>
    <property type="match status" value="3"/>
</dbReference>
<dbReference type="OrthoDB" id="8545473at2759"/>
<evidence type="ECO:0000259" key="1">
    <source>
        <dbReference type="PROSITE" id="PS01248"/>
    </source>
</evidence>
<feature type="domain" description="Laminin EGF-like" evidence="1">
    <location>
        <begin position="37"/>
        <end position="68"/>
    </location>
</feature>
<keyword evidence="3" id="KW-1185">Reference proteome</keyword>